<organism evidence="2 3">
    <name type="scientific">Dietzia cinnamea</name>
    <dbReference type="NCBI Taxonomy" id="321318"/>
    <lineage>
        <taxon>Bacteria</taxon>
        <taxon>Bacillati</taxon>
        <taxon>Actinomycetota</taxon>
        <taxon>Actinomycetes</taxon>
        <taxon>Mycobacteriales</taxon>
        <taxon>Dietziaceae</taxon>
        <taxon>Dietzia</taxon>
    </lineage>
</organism>
<proteinExistence type="predicted"/>
<protein>
    <submittedName>
        <fullName evidence="2">LuxR C-terminal-related transcriptional regulator</fullName>
    </submittedName>
</protein>
<sequence>MTATLHFSPAAANRPELSEREVEVLVAWLASDSKREVTARLFLADSTVSTYIQRVRSKYEAVGRPARTKVRLLLRAVEDGYVRLEDL</sequence>
<gene>
    <name evidence="2" type="ORF">M3D93_02560</name>
</gene>
<dbReference type="AlphaFoldDB" id="A0AAW5Q6L4"/>
<name>A0AAW5Q6L4_9ACTN</name>
<comment type="caution">
    <text evidence="2">The sequence shown here is derived from an EMBL/GenBank/DDBJ whole genome shotgun (WGS) entry which is preliminary data.</text>
</comment>
<dbReference type="GO" id="GO:0006355">
    <property type="term" value="P:regulation of DNA-templated transcription"/>
    <property type="evidence" value="ECO:0007669"/>
    <property type="project" value="InterPro"/>
</dbReference>
<dbReference type="InterPro" id="IPR000792">
    <property type="entry name" value="Tscrpt_reg_LuxR_C"/>
</dbReference>
<accession>A0AAW5Q6L4</accession>
<dbReference type="EMBL" id="JALXTC010000007">
    <property type="protein sequence ID" value="MCT2116644.1"/>
    <property type="molecule type" value="Genomic_DNA"/>
</dbReference>
<reference evidence="2" key="1">
    <citation type="submission" date="2022-04" db="EMBL/GenBank/DDBJ databases">
        <title>Human microbiome associated bacterial genomes.</title>
        <authorList>
            <person name="Sandstrom S."/>
            <person name="Salamzade R."/>
            <person name="Kalan L.R."/>
        </authorList>
    </citation>
    <scope>NUCLEOTIDE SEQUENCE</scope>
    <source>
        <strain evidence="2">P3-SID1762</strain>
    </source>
</reference>
<dbReference type="Gene3D" id="1.10.10.10">
    <property type="entry name" value="Winged helix-like DNA-binding domain superfamily/Winged helix DNA-binding domain"/>
    <property type="match status" value="1"/>
</dbReference>
<evidence type="ECO:0000313" key="2">
    <source>
        <dbReference type="EMBL" id="MCT2116644.1"/>
    </source>
</evidence>
<dbReference type="SMART" id="SM00421">
    <property type="entry name" value="HTH_LUXR"/>
    <property type="match status" value="1"/>
</dbReference>
<dbReference type="InterPro" id="IPR036388">
    <property type="entry name" value="WH-like_DNA-bd_sf"/>
</dbReference>
<dbReference type="Proteomes" id="UP001206890">
    <property type="component" value="Unassembled WGS sequence"/>
</dbReference>
<dbReference type="InterPro" id="IPR016032">
    <property type="entry name" value="Sig_transdc_resp-reg_C-effctor"/>
</dbReference>
<dbReference type="GO" id="GO:0003677">
    <property type="term" value="F:DNA binding"/>
    <property type="evidence" value="ECO:0007669"/>
    <property type="project" value="InterPro"/>
</dbReference>
<evidence type="ECO:0000259" key="1">
    <source>
        <dbReference type="SMART" id="SM00421"/>
    </source>
</evidence>
<evidence type="ECO:0000313" key="3">
    <source>
        <dbReference type="Proteomes" id="UP001206890"/>
    </source>
</evidence>
<dbReference type="RefSeq" id="WP_070720608.1">
    <property type="nucleotide sequence ID" value="NZ_JAFFGT010000077.1"/>
</dbReference>
<feature type="domain" description="HTH luxR-type" evidence="1">
    <location>
        <begin position="14"/>
        <end position="71"/>
    </location>
</feature>
<dbReference type="SUPFAM" id="SSF46894">
    <property type="entry name" value="C-terminal effector domain of the bipartite response regulators"/>
    <property type="match status" value="1"/>
</dbReference>
<dbReference type="Pfam" id="PF00196">
    <property type="entry name" value="GerE"/>
    <property type="match status" value="1"/>
</dbReference>